<dbReference type="GO" id="GO:0006412">
    <property type="term" value="P:translation"/>
    <property type="evidence" value="ECO:0007669"/>
    <property type="project" value="UniProtKB-UniRule"/>
</dbReference>
<organism evidence="5 6">
    <name type="scientific">Candidatus Uhrbacteria bacterium RIFCSPHIGHO2_12_FULL_54_23</name>
    <dbReference type="NCBI Taxonomy" id="1802397"/>
    <lineage>
        <taxon>Bacteria</taxon>
        <taxon>Candidatus Uhriibacteriota</taxon>
    </lineage>
</organism>
<evidence type="ECO:0000256" key="1">
    <source>
        <dbReference type="ARBA" id="ARBA00022980"/>
    </source>
</evidence>
<gene>
    <name evidence="3" type="primary">rpsP</name>
    <name evidence="5" type="ORF">A3J43_03760</name>
</gene>
<comment type="similarity">
    <text evidence="3">Belongs to the bacterial ribosomal protein bS16 family.</text>
</comment>
<comment type="caution">
    <text evidence="5">The sequence shown here is derived from an EMBL/GenBank/DDBJ whole genome shotgun (WGS) entry which is preliminary data.</text>
</comment>
<dbReference type="Gene3D" id="3.30.1320.10">
    <property type="match status" value="1"/>
</dbReference>
<proteinExistence type="inferred from homology"/>
<evidence type="ECO:0000313" key="6">
    <source>
        <dbReference type="Proteomes" id="UP000176604"/>
    </source>
</evidence>
<dbReference type="HAMAP" id="MF_00385">
    <property type="entry name" value="Ribosomal_bS16"/>
    <property type="match status" value="1"/>
</dbReference>
<dbReference type="STRING" id="1802397.A3J43_03760"/>
<dbReference type="PROSITE" id="PS00732">
    <property type="entry name" value="RIBOSOMAL_S16"/>
    <property type="match status" value="1"/>
</dbReference>
<accession>A0A1F7UGK8</accession>
<dbReference type="NCBIfam" id="TIGR00002">
    <property type="entry name" value="S16"/>
    <property type="match status" value="1"/>
</dbReference>
<evidence type="ECO:0000256" key="4">
    <source>
        <dbReference type="SAM" id="MobiDB-lite"/>
    </source>
</evidence>
<dbReference type="GO" id="GO:0005737">
    <property type="term" value="C:cytoplasm"/>
    <property type="evidence" value="ECO:0007669"/>
    <property type="project" value="UniProtKB-ARBA"/>
</dbReference>
<dbReference type="Pfam" id="PF00886">
    <property type="entry name" value="Ribosomal_S16"/>
    <property type="match status" value="1"/>
</dbReference>
<dbReference type="EMBL" id="MGEF01000059">
    <property type="protein sequence ID" value="OGL77393.1"/>
    <property type="molecule type" value="Genomic_DNA"/>
</dbReference>
<dbReference type="SUPFAM" id="SSF54565">
    <property type="entry name" value="Ribosomal protein S16"/>
    <property type="match status" value="1"/>
</dbReference>
<keyword evidence="2 3" id="KW-0687">Ribonucleoprotein</keyword>
<feature type="region of interest" description="Disordered" evidence="4">
    <location>
        <begin position="85"/>
        <end position="113"/>
    </location>
</feature>
<dbReference type="Proteomes" id="UP000176604">
    <property type="component" value="Unassembled WGS sequence"/>
</dbReference>
<dbReference type="InterPro" id="IPR020592">
    <property type="entry name" value="Ribosomal_bS16_CS"/>
</dbReference>
<dbReference type="GO" id="GO:0015935">
    <property type="term" value="C:small ribosomal subunit"/>
    <property type="evidence" value="ECO:0007669"/>
    <property type="project" value="TreeGrafter"/>
</dbReference>
<dbReference type="GO" id="GO:0003735">
    <property type="term" value="F:structural constituent of ribosome"/>
    <property type="evidence" value="ECO:0007669"/>
    <property type="project" value="InterPro"/>
</dbReference>
<sequence>MVVIRLSRVGKNKFPSYRIVVSDRRKDPWGDYLENVGFYNPLEKPKKIEFKRERVEHWLSKGAQPSATVYNLLVDAGVVKAGKRKATRGKKGSKAVVAGQKTGAPAAPVPVAA</sequence>
<dbReference type="InterPro" id="IPR000307">
    <property type="entry name" value="Ribosomal_bS16"/>
</dbReference>
<evidence type="ECO:0000256" key="3">
    <source>
        <dbReference type="HAMAP-Rule" id="MF_00385"/>
    </source>
</evidence>
<evidence type="ECO:0000313" key="5">
    <source>
        <dbReference type="EMBL" id="OGL77393.1"/>
    </source>
</evidence>
<dbReference type="InterPro" id="IPR023803">
    <property type="entry name" value="Ribosomal_bS16_dom_sf"/>
</dbReference>
<dbReference type="PANTHER" id="PTHR12919:SF20">
    <property type="entry name" value="SMALL RIBOSOMAL SUBUNIT PROTEIN BS16M"/>
    <property type="match status" value="1"/>
</dbReference>
<dbReference type="AlphaFoldDB" id="A0A1F7UGK8"/>
<reference evidence="5 6" key="1">
    <citation type="journal article" date="2016" name="Nat. Commun.">
        <title>Thousands of microbial genomes shed light on interconnected biogeochemical processes in an aquifer system.</title>
        <authorList>
            <person name="Anantharaman K."/>
            <person name="Brown C.T."/>
            <person name="Hug L.A."/>
            <person name="Sharon I."/>
            <person name="Castelle C.J."/>
            <person name="Probst A.J."/>
            <person name="Thomas B.C."/>
            <person name="Singh A."/>
            <person name="Wilkins M.J."/>
            <person name="Karaoz U."/>
            <person name="Brodie E.L."/>
            <person name="Williams K.H."/>
            <person name="Hubbard S.S."/>
            <person name="Banfield J.F."/>
        </authorList>
    </citation>
    <scope>NUCLEOTIDE SEQUENCE [LARGE SCALE GENOMIC DNA]</scope>
</reference>
<dbReference type="PANTHER" id="PTHR12919">
    <property type="entry name" value="30S RIBOSOMAL PROTEIN S16"/>
    <property type="match status" value="1"/>
</dbReference>
<feature type="compositionally biased region" description="Low complexity" evidence="4">
    <location>
        <begin position="104"/>
        <end position="113"/>
    </location>
</feature>
<keyword evidence="1 3" id="KW-0689">Ribosomal protein</keyword>
<protein>
    <recommendedName>
        <fullName evidence="3">Small ribosomal subunit protein bS16</fullName>
    </recommendedName>
</protein>
<evidence type="ECO:0000256" key="2">
    <source>
        <dbReference type="ARBA" id="ARBA00023274"/>
    </source>
</evidence>
<name>A0A1F7UGK8_9BACT</name>